<feature type="compositionally biased region" description="Basic and acidic residues" evidence="1">
    <location>
        <begin position="1"/>
        <end position="12"/>
    </location>
</feature>
<dbReference type="OrthoDB" id="1910809at2"/>
<name>A0A173XM42_9CLOT</name>
<proteinExistence type="predicted"/>
<sequence length="160" mass="18152">MKKSNSKKEAKINKKNSCYKKNNENSNNNSSSTTEEEKAELLNQIGILDLSLFGVYLIIYASILNIKYLEWQKVQILDQLNESNYSDLIGDLSEVPKNANIIYLFVTSIFTGVIFNNYRTASSQTGDERNEKEIENAYKSVIAILLILLGTTINFEVLHS</sequence>
<feature type="transmembrane region" description="Helical" evidence="2">
    <location>
        <begin position="138"/>
        <end position="158"/>
    </location>
</feature>
<keyword evidence="2" id="KW-1133">Transmembrane helix</keyword>
<dbReference type="EMBL" id="CYZV01000001">
    <property type="protein sequence ID" value="CUN51897.1"/>
    <property type="molecule type" value="Genomic_DNA"/>
</dbReference>
<evidence type="ECO:0000313" key="4">
    <source>
        <dbReference type="Proteomes" id="UP000095558"/>
    </source>
</evidence>
<dbReference type="AlphaFoldDB" id="A0A173XM42"/>
<feature type="region of interest" description="Disordered" evidence="1">
    <location>
        <begin position="1"/>
        <end position="35"/>
    </location>
</feature>
<feature type="transmembrane region" description="Helical" evidence="2">
    <location>
        <begin position="101"/>
        <end position="118"/>
    </location>
</feature>
<protein>
    <submittedName>
        <fullName evidence="3">Uncharacterized protein</fullName>
    </submittedName>
</protein>
<evidence type="ECO:0000256" key="2">
    <source>
        <dbReference type="SAM" id="Phobius"/>
    </source>
</evidence>
<keyword evidence="2" id="KW-0472">Membrane</keyword>
<keyword evidence="2" id="KW-0812">Transmembrane</keyword>
<gene>
    <name evidence="3" type="ORF">ERS852470_00114</name>
</gene>
<feature type="compositionally biased region" description="Low complexity" evidence="1">
    <location>
        <begin position="19"/>
        <end position="33"/>
    </location>
</feature>
<dbReference type="Proteomes" id="UP000095558">
    <property type="component" value="Unassembled WGS sequence"/>
</dbReference>
<dbReference type="RefSeq" id="WP_055274873.1">
    <property type="nucleotide sequence ID" value="NZ_CYYT01000010.1"/>
</dbReference>
<evidence type="ECO:0000313" key="3">
    <source>
        <dbReference type="EMBL" id="CUN51897.1"/>
    </source>
</evidence>
<organism evidence="3 4">
    <name type="scientific">Clostridium disporicum</name>
    <dbReference type="NCBI Taxonomy" id="84024"/>
    <lineage>
        <taxon>Bacteria</taxon>
        <taxon>Bacillati</taxon>
        <taxon>Bacillota</taxon>
        <taxon>Clostridia</taxon>
        <taxon>Eubacteriales</taxon>
        <taxon>Clostridiaceae</taxon>
        <taxon>Clostridium</taxon>
    </lineage>
</organism>
<reference evidence="3 4" key="1">
    <citation type="submission" date="2015-09" db="EMBL/GenBank/DDBJ databases">
        <authorList>
            <consortium name="Pathogen Informatics"/>
        </authorList>
    </citation>
    <scope>NUCLEOTIDE SEQUENCE [LARGE SCALE GENOMIC DNA]</scope>
    <source>
        <strain evidence="3 4">2789STDY5834855</strain>
    </source>
</reference>
<evidence type="ECO:0000256" key="1">
    <source>
        <dbReference type="SAM" id="MobiDB-lite"/>
    </source>
</evidence>
<accession>A0A173XM42</accession>
<feature type="transmembrane region" description="Helical" evidence="2">
    <location>
        <begin position="41"/>
        <end position="63"/>
    </location>
</feature>